<dbReference type="EMBL" id="QGKV02000759">
    <property type="protein sequence ID" value="KAF3569126.1"/>
    <property type="molecule type" value="Genomic_DNA"/>
</dbReference>
<reference evidence="1 2" key="1">
    <citation type="journal article" date="2020" name="BMC Genomics">
        <title>Intraspecific diversification of the crop wild relative Brassica cretica Lam. using demographic model selection.</title>
        <authorList>
            <person name="Kioukis A."/>
            <person name="Michalopoulou V.A."/>
            <person name="Briers L."/>
            <person name="Pirintsos S."/>
            <person name="Studholme D.J."/>
            <person name="Pavlidis P."/>
            <person name="Sarris P.F."/>
        </authorList>
    </citation>
    <scope>NUCLEOTIDE SEQUENCE [LARGE SCALE GENOMIC DNA]</scope>
    <source>
        <strain evidence="2">cv. PFS-1207/04</strain>
    </source>
</reference>
<dbReference type="Proteomes" id="UP000266723">
    <property type="component" value="Unassembled WGS sequence"/>
</dbReference>
<organism evidence="1 2">
    <name type="scientific">Brassica cretica</name>
    <name type="common">Mustard</name>
    <dbReference type="NCBI Taxonomy" id="69181"/>
    <lineage>
        <taxon>Eukaryota</taxon>
        <taxon>Viridiplantae</taxon>
        <taxon>Streptophyta</taxon>
        <taxon>Embryophyta</taxon>
        <taxon>Tracheophyta</taxon>
        <taxon>Spermatophyta</taxon>
        <taxon>Magnoliopsida</taxon>
        <taxon>eudicotyledons</taxon>
        <taxon>Gunneridae</taxon>
        <taxon>Pentapetalae</taxon>
        <taxon>rosids</taxon>
        <taxon>malvids</taxon>
        <taxon>Brassicales</taxon>
        <taxon>Brassicaceae</taxon>
        <taxon>Brassiceae</taxon>
        <taxon>Brassica</taxon>
    </lineage>
</organism>
<keyword evidence="2" id="KW-1185">Reference proteome</keyword>
<sequence length="168" mass="19361">MAVRRRSAFRVWIWVGAFFPWPLRSVPSWADCFLVAFPRGFLVLLQIIGRALVVLSPAPAFLHSGRFEVSYLLMEFQSHSGGSVKDPSLGIMRWRSPWWWFKHRSSGEPIMFSNAIAGQGVDLDLTPTIDRELYSLPIRKNQRHSHPPPRFALGTFWYAFSDLMIVLQ</sequence>
<evidence type="ECO:0000313" key="2">
    <source>
        <dbReference type="Proteomes" id="UP000266723"/>
    </source>
</evidence>
<proteinExistence type="predicted"/>
<name>A0ABQ7D9D8_BRACR</name>
<accession>A0ABQ7D9D8</accession>
<evidence type="ECO:0000313" key="1">
    <source>
        <dbReference type="EMBL" id="KAF3569126.1"/>
    </source>
</evidence>
<comment type="caution">
    <text evidence="1">The sequence shown here is derived from an EMBL/GenBank/DDBJ whole genome shotgun (WGS) entry which is preliminary data.</text>
</comment>
<gene>
    <name evidence="1" type="ORF">DY000_02016558</name>
</gene>
<protein>
    <submittedName>
        <fullName evidence="1">Uncharacterized protein</fullName>
    </submittedName>
</protein>